<proteinExistence type="predicted"/>
<feature type="transmembrane region" description="Helical" evidence="1">
    <location>
        <begin position="41"/>
        <end position="63"/>
    </location>
</feature>
<reference evidence="2 3" key="1">
    <citation type="submission" date="2018-10" db="EMBL/GenBank/DDBJ databases">
        <title>Genomic Encyclopedia of Archaeal and Bacterial Type Strains, Phase II (KMG-II): from individual species to whole genera.</title>
        <authorList>
            <person name="Goeker M."/>
        </authorList>
    </citation>
    <scope>NUCLEOTIDE SEQUENCE [LARGE SCALE GENOMIC DNA]</scope>
    <source>
        <strain evidence="2 3">DSM 19839</strain>
    </source>
</reference>
<organism evidence="2 3">
    <name type="scientific">Gillisia mitskevichiae</name>
    <dbReference type="NCBI Taxonomy" id="270921"/>
    <lineage>
        <taxon>Bacteria</taxon>
        <taxon>Pseudomonadati</taxon>
        <taxon>Bacteroidota</taxon>
        <taxon>Flavobacteriia</taxon>
        <taxon>Flavobacteriales</taxon>
        <taxon>Flavobacteriaceae</taxon>
        <taxon>Gillisia</taxon>
    </lineage>
</organism>
<dbReference type="EMBL" id="RBLG01000003">
    <property type="protein sequence ID" value="RKS50692.1"/>
    <property type="molecule type" value="Genomic_DNA"/>
</dbReference>
<feature type="transmembrane region" description="Helical" evidence="1">
    <location>
        <begin position="173"/>
        <end position="191"/>
    </location>
</feature>
<gene>
    <name evidence="2" type="ORF">BC962_2465</name>
</gene>
<accession>A0A495PMM8</accession>
<dbReference type="OrthoDB" id="1453530at2"/>
<feature type="transmembrane region" description="Helical" evidence="1">
    <location>
        <begin position="141"/>
        <end position="161"/>
    </location>
</feature>
<evidence type="ECO:0000313" key="3">
    <source>
        <dbReference type="Proteomes" id="UP000276282"/>
    </source>
</evidence>
<keyword evidence="3" id="KW-1185">Reference proteome</keyword>
<dbReference type="RefSeq" id="WP_121346284.1">
    <property type="nucleotide sequence ID" value="NZ_RBLG01000003.1"/>
</dbReference>
<feature type="transmembrane region" description="Helical" evidence="1">
    <location>
        <begin position="211"/>
        <end position="232"/>
    </location>
</feature>
<comment type="caution">
    <text evidence="2">The sequence shown here is derived from an EMBL/GenBank/DDBJ whole genome shotgun (WGS) entry which is preliminary data.</text>
</comment>
<evidence type="ECO:0000256" key="1">
    <source>
        <dbReference type="SAM" id="Phobius"/>
    </source>
</evidence>
<name>A0A495PMM8_9FLAO</name>
<protein>
    <submittedName>
        <fullName evidence="2">Uncharacterized protein</fullName>
    </submittedName>
</protein>
<feature type="transmembrane region" description="Helical" evidence="1">
    <location>
        <begin position="83"/>
        <end position="100"/>
    </location>
</feature>
<dbReference type="AlphaFoldDB" id="A0A495PMM8"/>
<dbReference type="Proteomes" id="UP000276282">
    <property type="component" value="Unassembled WGS sequence"/>
</dbReference>
<keyword evidence="1" id="KW-0812">Transmembrane</keyword>
<feature type="transmembrane region" description="Helical" evidence="1">
    <location>
        <begin position="112"/>
        <end position="129"/>
    </location>
</feature>
<keyword evidence="1" id="KW-0472">Membrane</keyword>
<keyword evidence="1" id="KW-1133">Transmembrane helix</keyword>
<feature type="transmembrane region" description="Helical" evidence="1">
    <location>
        <begin position="12"/>
        <end position="29"/>
    </location>
</feature>
<evidence type="ECO:0000313" key="2">
    <source>
        <dbReference type="EMBL" id="RKS50692.1"/>
    </source>
</evidence>
<sequence length="247" mass="29606">MLDFIIDNKIYVTYIFEFIAAVSGSYYLIKTPRVRKEIIYFSWFLWFVLLVDLSGLYALWAYFDDYRTFPFLENSLFTRNVWLYNWLNLISSIFYSFLFIKQIKKLKIKRILKYTLFGFIILGIFKLTSSDQLFYKYDMSVRLVGVLLLIIAIGIYYYELLMSDQILDIKRNLLFYISVGVFIWHLCVSPIDIYSTYFSIENRDFIFMHAAILRYCNIFMYGIFSFGFIYCAGKTRLAISRLEKSDL</sequence>